<feature type="compositionally biased region" description="Low complexity" evidence="12">
    <location>
        <begin position="66"/>
        <end position="79"/>
    </location>
</feature>
<accession>E9DZ77</accession>
<dbReference type="InterPro" id="IPR027417">
    <property type="entry name" value="P-loop_NTPase"/>
</dbReference>
<dbReference type="OMA" id="WTPEQAW"/>
<evidence type="ECO:0000313" key="14">
    <source>
        <dbReference type="EMBL" id="EFY91039.1"/>
    </source>
</evidence>
<keyword evidence="5 10" id="KW-0999">Mitochondrion inner membrane</keyword>
<keyword evidence="15" id="KW-1185">Reference proteome</keyword>
<dbReference type="SUPFAM" id="SSF54928">
    <property type="entry name" value="RNA-binding domain, RBD"/>
    <property type="match status" value="1"/>
</dbReference>
<dbReference type="GO" id="GO:0006397">
    <property type="term" value="P:mRNA processing"/>
    <property type="evidence" value="ECO:0007669"/>
    <property type="project" value="UniProtKB-UniRule"/>
</dbReference>
<evidence type="ECO:0000256" key="12">
    <source>
        <dbReference type="SAM" id="MobiDB-lite"/>
    </source>
</evidence>
<evidence type="ECO:0000256" key="11">
    <source>
        <dbReference type="SAM" id="Coils"/>
    </source>
</evidence>
<evidence type="ECO:0000256" key="9">
    <source>
        <dbReference type="ARBA" id="ARBA00025276"/>
    </source>
</evidence>
<organism evidence="15">
    <name type="scientific">Metarhizium acridum (strain CQMa 102)</name>
    <dbReference type="NCBI Taxonomy" id="655827"/>
    <lineage>
        <taxon>Eukaryota</taxon>
        <taxon>Fungi</taxon>
        <taxon>Dikarya</taxon>
        <taxon>Ascomycota</taxon>
        <taxon>Pezizomycotina</taxon>
        <taxon>Sordariomycetes</taxon>
        <taxon>Hypocreomycetidae</taxon>
        <taxon>Hypocreales</taxon>
        <taxon>Clavicipitaceae</taxon>
        <taxon>Metarhizium</taxon>
    </lineage>
</organism>
<keyword evidence="10" id="KW-0507">mRNA processing</keyword>
<dbReference type="CDD" id="cd12433">
    <property type="entry name" value="RRM_Yme2p_like"/>
    <property type="match status" value="1"/>
</dbReference>
<dbReference type="InterPro" id="IPR035979">
    <property type="entry name" value="RBD_domain_sf"/>
</dbReference>
<evidence type="ECO:0000256" key="1">
    <source>
        <dbReference type="ARBA" id="ARBA00004434"/>
    </source>
</evidence>
<dbReference type="Pfam" id="PF10443">
    <property type="entry name" value="RNA12"/>
    <property type="match status" value="1"/>
</dbReference>
<evidence type="ECO:0000256" key="6">
    <source>
        <dbReference type="ARBA" id="ARBA00022989"/>
    </source>
</evidence>
<evidence type="ECO:0000313" key="15">
    <source>
        <dbReference type="Proteomes" id="UP000002499"/>
    </source>
</evidence>
<evidence type="ECO:0000256" key="7">
    <source>
        <dbReference type="ARBA" id="ARBA00023128"/>
    </source>
</evidence>
<dbReference type="GeneID" id="19247236"/>
<evidence type="ECO:0000256" key="5">
    <source>
        <dbReference type="ARBA" id="ARBA00022792"/>
    </source>
</evidence>
<keyword evidence="10" id="KW-0694">RNA-binding</keyword>
<feature type="coiled-coil region" evidence="11">
    <location>
        <begin position="846"/>
        <end position="873"/>
    </location>
</feature>
<keyword evidence="11" id="KW-0175">Coiled coil</keyword>
<protein>
    <recommendedName>
        <fullName evidence="3 10">Mitochondrial escape protein 2</fullName>
    </recommendedName>
</protein>
<dbReference type="SUPFAM" id="SSF52540">
    <property type="entry name" value="P-loop containing nucleoside triphosphate hydrolases"/>
    <property type="match status" value="1"/>
</dbReference>
<evidence type="ECO:0000256" key="3">
    <source>
        <dbReference type="ARBA" id="ARBA00020222"/>
    </source>
</evidence>
<evidence type="ECO:0000256" key="10">
    <source>
        <dbReference type="RuleBase" id="RU367108"/>
    </source>
</evidence>
<evidence type="ECO:0000256" key="8">
    <source>
        <dbReference type="ARBA" id="ARBA00023136"/>
    </source>
</evidence>
<dbReference type="OrthoDB" id="10267654at2759"/>
<evidence type="ECO:0000259" key="13">
    <source>
        <dbReference type="Pfam" id="PF10443"/>
    </source>
</evidence>
<comment type="subcellular location">
    <subcellularLocation>
        <location evidence="1 10">Mitochondrion inner membrane</location>
        <topology evidence="1 10">Single-pass membrane protein</topology>
    </subcellularLocation>
</comment>
<dbReference type="GO" id="GO:0005743">
    <property type="term" value="C:mitochondrial inner membrane"/>
    <property type="evidence" value="ECO:0007669"/>
    <property type="project" value="UniProtKB-SubCell"/>
</dbReference>
<dbReference type="STRING" id="655827.E9DZ77"/>
<feature type="compositionally biased region" description="Pro residues" evidence="12">
    <location>
        <begin position="55"/>
        <end position="65"/>
    </location>
</feature>
<feature type="region of interest" description="Disordered" evidence="12">
    <location>
        <begin position="50"/>
        <end position="86"/>
    </location>
</feature>
<dbReference type="InterPro" id="IPR039627">
    <property type="entry name" value="Yme2_C"/>
</dbReference>
<dbReference type="KEGG" id="maw:19247236"/>
<name>E9DZ77_METAQ</name>
<dbReference type="InterPro" id="IPR018850">
    <property type="entry name" value="Mt_escape_2_C"/>
</dbReference>
<dbReference type="PANTHER" id="PTHR32198">
    <property type="entry name" value="MITOCHONDRIAL ESCAPE PROTEIN 2"/>
    <property type="match status" value="1"/>
</dbReference>
<sequence length="878" mass="97011">MIPRRSLATVTRYPGIVRSTVSLRQPLLGTAAWRKGGHVFLRRPADRAWESTAVPPTPPATPFPSSPASEPASPSSSSANKEQETGHFDVKPNESLFFFENIFPRKLSSLLRYPTETDGDMTALLRRFYSASGSGGASLDPIAFVKRAIPEDMPIKVTEILPRLKDGGAFVKVQYDASISPSEIESTLLEKLEQHPLKPWFSPFRGIKARLVKGTPWLEDLYRFPSSLLKVEFVPPEPGATAEELSEESLYSMFRRYGKIADILPQPFDSKVVPKYAHIGFPRLSDAIMARNCMHGFVVTESMGGGKSGTLLRLSYVKRVKAHSIWNWLTSHPRIVIPILAALLAGASVMIFDPIRTFFIKLHVSHSFRFTESRLYKWFKSQTDSLSFRSSRHMDGLNTVWNHRRDLIDRLQKWLDGSSDTFIVITGPRGSGKIEMVMDQALAGRKNVLLVDCKPIVDASGEAGTIKRLAGAVGYRPVFSWANSMSSLIDLAVQSTTGVKAGFSETLDTQVSKILHTTTGALKQIGLSSRSKRDKDAQLSEDAYLEAHPENRPVIVIDNFLHKNEEMTIVYDKIADWAASLVQNNIAHVVFLTSDSSYSKPLSRAMPDRVFRTLSLGDLEHRVAKNFVTSRLAQDNPEGAGASAGDGDKTAKRMDLTGLDECIETLGGRLTDLEFLSRRIKAGQTPRQAVDEIVSETATDIVKIFLMGKTTESDKKWSAEQAWHLIKSLADAPSLRYHQVLLSPAFASSTSSSAADGEAALEALAGAELIALTSHQGRPKLISAGKPLHQAAFSVLVRDRVLEAKMDMAIVKEMAKVEAKTIDAVETELSLLGQLPRQTLETAGRVTYLLEKLDASQRKIDELEKHMVGLKKVLVEEY</sequence>
<dbReference type="HOGENOM" id="CLU_007861_0_0_1"/>
<dbReference type="FunCoup" id="E9DZ77">
    <property type="interactions" value="117"/>
</dbReference>
<evidence type="ECO:0000256" key="2">
    <source>
        <dbReference type="ARBA" id="ARBA00010320"/>
    </source>
</evidence>
<dbReference type="Proteomes" id="UP000002499">
    <property type="component" value="Unassembled WGS sequence"/>
</dbReference>
<dbReference type="eggNOG" id="ENOG502QS0P">
    <property type="taxonomic scope" value="Eukaryota"/>
</dbReference>
<dbReference type="InParanoid" id="E9DZ77"/>
<proteinExistence type="inferred from homology"/>
<dbReference type="GO" id="GO:0003723">
    <property type="term" value="F:RNA binding"/>
    <property type="evidence" value="ECO:0007669"/>
    <property type="project" value="UniProtKB-UniRule"/>
</dbReference>
<dbReference type="Gene3D" id="3.40.50.300">
    <property type="entry name" value="P-loop containing nucleotide triphosphate hydrolases"/>
    <property type="match status" value="1"/>
</dbReference>
<evidence type="ECO:0000256" key="4">
    <source>
        <dbReference type="ARBA" id="ARBA00022692"/>
    </source>
</evidence>
<feature type="domain" description="Mitochondrial escape protein 2 C-terminal" evidence="13">
    <location>
        <begin position="404"/>
        <end position="835"/>
    </location>
</feature>
<keyword evidence="7 10" id="KW-0496">Mitochondrion</keyword>
<dbReference type="InterPro" id="IPR034260">
    <property type="entry name" value="Yme2_RRM"/>
</dbReference>
<dbReference type="AlphaFoldDB" id="E9DZ77"/>
<keyword evidence="6" id="KW-1133">Transmembrane helix</keyword>
<comment type="similarity">
    <text evidence="2 10">Belongs to the YME2 family.</text>
</comment>
<dbReference type="PANTHER" id="PTHR32198:SF2">
    <property type="entry name" value="MITOCHONDRIAL ESCAPE PROTEIN 2"/>
    <property type="match status" value="1"/>
</dbReference>
<keyword evidence="4" id="KW-0812">Transmembrane</keyword>
<comment type="function">
    <text evidence="9 10">Plays a role in maintaining the mitochondrial genome and in controlling the mtDNA escape. Involved in the regulation of mtDNA nucleotide structure and number. May have a dispensable role in early maturation of pre-rRNA.</text>
</comment>
<keyword evidence="8" id="KW-0472">Membrane</keyword>
<gene>
    <name evidence="14" type="ORF">MAC_02925</name>
</gene>
<reference evidence="14 15" key="1">
    <citation type="journal article" date="2011" name="PLoS Genet.">
        <title>Genome sequencing and comparative transcriptomics of the model entomopathogenic fungi Metarhizium anisopliae and M. acridum.</title>
        <authorList>
            <person name="Gao Q."/>
            <person name="Jin K."/>
            <person name="Ying S.H."/>
            <person name="Zhang Y."/>
            <person name="Xiao G."/>
            <person name="Shang Y."/>
            <person name="Duan Z."/>
            <person name="Hu X."/>
            <person name="Xie X.Q."/>
            <person name="Zhou G."/>
            <person name="Peng G."/>
            <person name="Luo Z."/>
            <person name="Huang W."/>
            <person name="Wang B."/>
            <person name="Fang W."/>
            <person name="Wang S."/>
            <person name="Zhong Y."/>
            <person name="Ma L.J."/>
            <person name="St Leger R.J."/>
            <person name="Zhao G.P."/>
            <person name="Pei Y."/>
            <person name="Feng M.G."/>
            <person name="Xia Y."/>
            <person name="Wang C."/>
        </authorList>
    </citation>
    <scope>NUCLEOTIDE SEQUENCE [LARGE SCALE GENOMIC DNA]</scope>
    <source>
        <strain evidence="14 15">CQMa 102</strain>
    </source>
</reference>
<dbReference type="EMBL" id="GL698485">
    <property type="protein sequence ID" value="EFY91039.1"/>
    <property type="molecule type" value="Genomic_DNA"/>
</dbReference>